<evidence type="ECO:0000313" key="3">
    <source>
        <dbReference type="Proteomes" id="UP000054217"/>
    </source>
</evidence>
<organism evidence="2 3">
    <name type="scientific">Pisolithus tinctorius Marx 270</name>
    <dbReference type="NCBI Taxonomy" id="870435"/>
    <lineage>
        <taxon>Eukaryota</taxon>
        <taxon>Fungi</taxon>
        <taxon>Dikarya</taxon>
        <taxon>Basidiomycota</taxon>
        <taxon>Agaricomycotina</taxon>
        <taxon>Agaricomycetes</taxon>
        <taxon>Agaricomycetidae</taxon>
        <taxon>Boletales</taxon>
        <taxon>Sclerodermatineae</taxon>
        <taxon>Pisolithaceae</taxon>
        <taxon>Pisolithus</taxon>
    </lineage>
</organism>
<proteinExistence type="predicted"/>
<dbReference type="EMBL" id="KN831948">
    <property type="protein sequence ID" value="KIO12020.1"/>
    <property type="molecule type" value="Genomic_DNA"/>
</dbReference>
<accession>A0A0C3PE02</accession>
<sequence>MPPKRDASTAREPAATKRQRALAPANPGPLLSEAPAVTEAQPPQTPDEQPRVSPASAGTLSNSDNGDIDQNTRSSATTQTAETPPLPVKDTCENDISQKMSAVPTNTQPPPNPPSNSIVPTAITNLIDEESVRSYPPQLLSRLRKLSTFTNAQANTYALGLLPTTLAWGKPDPYKDRSKQLCDPLTNQPVTVWVPGHVTNVWFMKNGIPDHQCSTTILPLSRAVGRYAAELMSRSCTPTLPITDIESSLIRAMRWQTPKQGGEPTLFNSTFDARELLQAKSAMEKYDPTDLSKRDLLLLECRIICYRQKDNNGRWTLFRAQFELQAIHLLHKASNPSDAGNSDHAAEISGLAI</sequence>
<keyword evidence="3" id="KW-1185">Reference proteome</keyword>
<dbReference type="AlphaFoldDB" id="A0A0C3PE02"/>
<reference evidence="3" key="2">
    <citation type="submission" date="2015-01" db="EMBL/GenBank/DDBJ databases">
        <title>Evolutionary Origins and Diversification of the Mycorrhizal Mutualists.</title>
        <authorList>
            <consortium name="DOE Joint Genome Institute"/>
            <consortium name="Mycorrhizal Genomics Consortium"/>
            <person name="Kohler A."/>
            <person name="Kuo A."/>
            <person name="Nagy L.G."/>
            <person name="Floudas D."/>
            <person name="Copeland A."/>
            <person name="Barry K.W."/>
            <person name="Cichocki N."/>
            <person name="Veneault-Fourrey C."/>
            <person name="LaButti K."/>
            <person name="Lindquist E.A."/>
            <person name="Lipzen A."/>
            <person name="Lundell T."/>
            <person name="Morin E."/>
            <person name="Murat C."/>
            <person name="Riley R."/>
            <person name="Ohm R."/>
            <person name="Sun H."/>
            <person name="Tunlid A."/>
            <person name="Henrissat B."/>
            <person name="Grigoriev I.V."/>
            <person name="Hibbett D.S."/>
            <person name="Martin F."/>
        </authorList>
    </citation>
    <scope>NUCLEOTIDE SEQUENCE [LARGE SCALE GENOMIC DNA]</scope>
    <source>
        <strain evidence="3">Marx 270</strain>
    </source>
</reference>
<name>A0A0C3PE02_PISTI</name>
<feature type="compositionally biased region" description="Polar residues" evidence="1">
    <location>
        <begin position="56"/>
        <end position="82"/>
    </location>
</feature>
<protein>
    <submittedName>
        <fullName evidence="2">Uncharacterized protein</fullName>
    </submittedName>
</protein>
<feature type="region of interest" description="Disordered" evidence="1">
    <location>
        <begin position="1"/>
        <end position="92"/>
    </location>
</feature>
<reference evidence="2 3" key="1">
    <citation type="submission" date="2014-04" db="EMBL/GenBank/DDBJ databases">
        <authorList>
            <consortium name="DOE Joint Genome Institute"/>
            <person name="Kuo A."/>
            <person name="Kohler A."/>
            <person name="Costa M.D."/>
            <person name="Nagy L.G."/>
            <person name="Floudas D."/>
            <person name="Copeland A."/>
            <person name="Barry K.W."/>
            <person name="Cichocki N."/>
            <person name="Veneault-Fourrey C."/>
            <person name="LaButti K."/>
            <person name="Lindquist E.A."/>
            <person name="Lipzen A."/>
            <person name="Lundell T."/>
            <person name="Morin E."/>
            <person name="Murat C."/>
            <person name="Sun H."/>
            <person name="Tunlid A."/>
            <person name="Henrissat B."/>
            <person name="Grigoriev I.V."/>
            <person name="Hibbett D.S."/>
            <person name="Martin F."/>
            <person name="Nordberg H.P."/>
            <person name="Cantor M.N."/>
            <person name="Hua S.X."/>
        </authorList>
    </citation>
    <scope>NUCLEOTIDE SEQUENCE [LARGE SCALE GENOMIC DNA]</scope>
    <source>
        <strain evidence="2 3">Marx 270</strain>
    </source>
</reference>
<dbReference type="Proteomes" id="UP000054217">
    <property type="component" value="Unassembled WGS sequence"/>
</dbReference>
<evidence type="ECO:0000313" key="2">
    <source>
        <dbReference type="EMBL" id="KIO12020.1"/>
    </source>
</evidence>
<gene>
    <name evidence="2" type="ORF">M404DRAFT_19842</name>
</gene>
<dbReference type="OrthoDB" id="3066210at2759"/>
<evidence type="ECO:0000256" key="1">
    <source>
        <dbReference type="SAM" id="MobiDB-lite"/>
    </source>
</evidence>
<dbReference type="InParanoid" id="A0A0C3PE02"/>
<dbReference type="HOGENOM" id="CLU_045158_1_0_1"/>